<dbReference type="Proteomes" id="UP000661715">
    <property type="component" value="Unassembled WGS sequence"/>
</dbReference>
<dbReference type="InterPro" id="IPR008969">
    <property type="entry name" value="CarboxyPept-like_regulatory"/>
</dbReference>
<organism evidence="2 3">
    <name type="scientific">Flavobacterium pokkalii</name>
    <dbReference type="NCBI Taxonomy" id="1940408"/>
    <lineage>
        <taxon>Bacteria</taxon>
        <taxon>Pseudomonadati</taxon>
        <taxon>Bacteroidota</taxon>
        <taxon>Flavobacteriia</taxon>
        <taxon>Flavobacteriales</taxon>
        <taxon>Flavobacteriaceae</taxon>
        <taxon>Flavobacterium</taxon>
    </lineage>
</organism>
<keyword evidence="3" id="KW-1185">Reference proteome</keyword>
<name>A0ABR7UQ09_9FLAO</name>
<keyword evidence="1" id="KW-0732">Signal</keyword>
<proteinExistence type="predicted"/>
<accession>A0ABR7UQ09</accession>
<evidence type="ECO:0000313" key="3">
    <source>
        <dbReference type="Proteomes" id="UP000661715"/>
    </source>
</evidence>
<dbReference type="SUPFAM" id="SSF49464">
    <property type="entry name" value="Carboxypeptidase regulatory domain-like"/>
    <property type="match status" value="1"/>
</dbReference>
<protein>
    <recommendedName>
        <fullName evidence="4">CarboxypepD_reg-like domain-containing protein</fullName>
    </recommendedName>
</protein>
<gene>
    <name evidence="2" type="ORF">B6A10_02495</name>
</gene>
<reference evidence="2 3" key="1">
    <citation type="journal article" date="2020" name="Microbiol. Res.">
        <title>Flavobacterium pokkalii sp. nov., a novel plant growth promoting native rhizobacteria isolated from pokkali rice grown in coastal saline affected agricultural regions of southern India, Kerala.</title>
        <authorList>
            <person name="Menon R.R."/>
            <person name="Kumari S."/>
            <person name="Viver T."/>
            <person name="Rameshkumar N."/>
        </authorList>
    </citation>
    <scope>NUCLEOTIDE SEQUENCE [LARGE SCALE GENOMIC DNA]</scope>
    <source>
        <strain evidence="2 3">L1I52</strain>
    </source>
</reference>
<evidence type="ECO:0000256" key="1">
    <source>
        <dbReference type="SAM" id="SignalP"/>
    </source>
</evidence>
<dbReference type="Pfam" id="PF13715">
    <property type="entry name" value="CarbopepD_reg_2"/>
    <property type="match status" value="1"/>
</dbReference>
<evidence type="ECO:0000313" key="2">
    <source>
        <dbReference type="EMBL" id="MBD0724039.1"/>
    </source>
</evidence>
<feature type="signal peptide" evidence="1">
    <location>
        <begin position="1"/>
        <end position="21"/>
    </location>
</feature>
<comment type="caution">
    <text evidence="2">The sequence shown here is derived from an EMBL/GenBank/DDBJ whole genome shotgun (WGS) entry which is preliminary data.</text>
</comment>
<feature type="chain" id="PRO_5045364780" description="CarboxypepD_reg-like domain-containing protein" evidence="1">
    <location>
        <begin position="22"/>
        <end position="245"/>
    </location>
</feature>
<sequence>MKKIFLAFLVLFAAVSFGQSADTLVVKGKVNAYVVNLEGVTVIDARTEHLALTDENGDFVIQAKVGDTLVFSGLQFKRKEIVLGQEDFEDKTLNVHLVAVAHQLNEVVIRNYNSINAESLGIIPLNQKKYTPAERKYATAASYKMNPKGLDPILNLISGRTAMLKKEIEVEKKETYMAMLEKMFDQEHFVKTLQLPLEYVKGFEFYAVDNKQFTKILDTKNKTTIAFLLGELAEKYKGIIACENE</sequence>
<dbReference type="RefSeq" id="WP_188219596.1">
    <property type="nucleotide sequence ID" value="NZ_NASZ01000002.1"/>
</dbReference>
<dbReference type="EMBL" id="NASZ01000002">
    <property type="protein sequence ID" value="MBD0724039.1"/>
    <property type="molecule type" value="Genomic_DNA"/>
</dbReference>
<evidence type="ECO:0008006" key="4">
    <source>
        <dbReference type="Google" id="ProtNLM"/>
    </source>
</evidence>